<proteinExistence type="predicted"/>
<dbReference type="AlphaFoldDB" id="A0ABD3AGA8"/>
<organism evidence="2 3">
    <name type="scientific">Cinchona calisaya</name>
    <dbReference type="NCBI Taxonomy" id="153742"/>
    <lineage>
        <taxon>Eukaryota</taxon>
        <taxon>Viridiplantae</taxon>
        <taxon>Streptophyta</taxon>
        <taxon>Embryophyta</taxon>
        <taxon>Tracheophyta</taxon>
        <taxon>Spermatophyta</taxon>
        <taxon>Magnoliopsida</taxon>
        <taxon>eudicotyledons</taxon>
        <taxon>Gunneridae</taxon>
        <taxon>Pentapetalae</taxon>
        <taxon>asterids</taxon>
        <taxon>lamiids</taxon>
        <taxon>Gentianales</taxon>
        <taxon>Rubiaceae</taxon>
        <taxon>Cinchonoideae</taxon>
        <taxon>Cinchoneae</taxon>
        <taxon>Cinchona</taxon>
    </lineage>
</organism>
<feature type="domain" description="FBD" evidence="1">
    <location>
        <begin position="322"/>
        <end position="394"/>
    </location>
</feature>
<dbReference type="InterPro" id="IPR036047">
    <property type="entry name" value="F-box-like_dom_sf"/>
</dbReference>
<sequence length="526" mass="60501">MDDERQKGLEIPQEDDDVAHVDRITTLLDHLLSHILSFLATKQAAITSLVSTRWRYAFASVPDIFLYFEAPTSNDDHEVSNFADFGNRLILVDLNFTPNSVVALPNRKLLRLQGLASVVDNSFRQLIQGCPLLEEIKLGCPMVEQLYICRLNCRNSKGEVLQVSVSIKFSSRLQIFNIWITFGDAYAVDFIENLKSPLRTRIGVQTMFKDETESSSYRVQQAFELINDLQCAESLCHSDCTMEALYYSPDLLPTFKILNSLHVEIGNKPDEPLVDPITWWKMLPRLLELAPNLEVLVIDRVFWKMFERDRDFECLLPVAMPAYFIQHLREIEIAFFYGLDNEFTLVEYILQNGKSLQKLTFGQEINPPLDSEKEDCNRILSFNKCSKDCQIVFKWEQNYYRFCNDILEKKLFTGIVVVFLQHEYGILIAWICYELLSKMPEVKDNQLTTVELTKEIPKGSLKKESLAVYLDAEVEVVEDSTVDHFVVEERNDGTMVALFDPVATHNEFSTLAEEQSVIPVVQPIAK</sequence>
<protein>
    <recommendedName>
        <fullName evidence="1">FBD domain-containing protein</fullName>
    </recommendedName>
</protein>
<dbReference type="PANTHER" id="PTHR31900">
    <property type="entry name" value="F-BOX/RNI SUPERFAMILY PROTEIN-RELATED"/>
    <property type="match status" value="1"/>
</dbReference>
<comment type="caution">
    <text evidence="2">The sequence shown here is derived from an EMBL/GenBank/DDBJ whole genome shotgun (WGS) entry which is preliminary data.</text>
</comment>
<evidence type="ECO:0000259" key="1">
    <source>
        <dbReference type="SMART" id="SM00579"/>
    </source>
</evidence>
<dbReference type="SUPFAM" id="SSF81383">
    <property type="entry name" value="F-box domain"/>
    <property type="match status" value="1"/>
</dbReference>
<gene>
    <name evidence="2" type="ORF">ACH5RR_009114</name>
</gene>
<evidence type="ECO:0000313" key="3">
    <source>
        <dbReference type="Proteomes" id="UP001630127"/>
    </source>
</evidence>
<dbReference type="InterPro" id="IPR006566">
    <property type="entry name" value="FBD"/>
</dbReference>
<dbReference type="PANTHER" id="PTHR31900:SF27">
    <property type="entry name" value="FBD DOMAIN-CONTAINING PROTEIN"/>
    <property type="match status" value="1"/>
</dbReference>
<dbReference type="EMBL" id="JBJUIK010000004">
    <property type="protein sequence ID" value="KAL3529792.1"/>
    <property type="molecule type" value="Genomic_DNA"/>
</dbReference>
<name>A0ABD3AGA8_9GENT</name>
<dbReference type="Gene3D" id="1.20.1280.50">
    <property type="match status" value="1"/>
</dbReference>
<dbReference type="SMART" id="SM00579">
    <property type="entry name" value="FBD"/>
    <property type="match status" value="1"/>
</dbReference>
<keyword evidence="3" id="KW-1185">Reference proteome</keyword>
<accession>A0ABD3AGA8</accession>
<evidence type="ECO:0000313" key="2">
    <source>
        <dbReference type="EMBL" id="KAL3529792.1"/>
    </source>
</evidence>
<dbReference type="Pfam" id="PF08387">
    <property type="entry name" value="FBD"/>
    <property type="match status" value="1"/>
</dbReference>
<dbReference type="Pfam" id="PF00646">
    <property type="entry name" value="F-box"/>
    <property type="match status" value="1"/>
</dbReference>
<dbReference type="InterPro" id="IPR001810">
    <property type="entry name" value="F-box_dom"/>
</dbReference>
<dbReference type="Proteomes" id="UP001630127">
    <property type="component" value="Unassembled WGS sequence"/>
</dbReference>
<dbReference type="InterPro" id="IPR050232">
    <property type="entry name" value="FBL13/AtMIF1-like"/>
</dbReference>
<reference evidence="2 3" key="1">
    <citation type="submission" date="2024-11" db="EMBL/GenBank/DDBJ databases">
        <title>A near-complete genome assembly of Cinchona calisaya.</title>
        <authorList>
            <person name="Lian D.C."/>
            <person name="Zhao X.W."/>
            <person name="Wei L."/>
        </authorList>
    </citation>
    <scope>NUCLEOTIDE SEQUENCE [LARGE SCALE GENOMIC DNA]</scope>
    <source>
        <tissue evidence="2">Nenye</tissue>
    </source>
</reference>